<name>C4XER2_MYCFP</name>
<dbReference type="HOGENOM" id="CLU_690418_0_0_14"/>
<organism evidence="2 3">
    <name type="scientific">Mycoplasmopsis fermentans (strain ATCC 19989 / NBRC 14854 / NCTC 10117 / PG18)</name>
    <name type="common">Mycoplasma fermentans</name>
    <dbReference type="NCBI Taxonomy" id="496833"/>
    <lineage>
        <taxon>Bacteria</taxon>
        <taxon>Bacillati</taxon>
        <taxon>Mycoplasmatota</taxon>
        <taxon>Mycoplasmoidales</taxon>
        <taxon>Metamycoplasmataceae</taxon>
        <taxon>Mycoplasmopsis</taxon>
    </lineage>
</organism>
<feature type="domain" description="TNase-like" evidence="1">
    <location>
        <begin position="197"/>
        <end position="355"/>
    </location>
</feature>
<dbReference type="EMBL" id="AP009608">
    <property type="protein sequence ID" value="BAH69634.1"/>
    <property type="molecule type" value="Genomic_DNA"/>
</dbReference>
<evidence type="ECO:0000259" key="1">
    <source>
        <dbReference type="SMART" id="SM00318"/>
    </source>
</evidence>
<dbReference type="AlphaFoldDB" id="C4XER2"/>
<reference evidence="2 3" key="1">
    <citation type="journal article" date="2009" name="Curr. Microbiol.">
        <title>Molecular cloning and expression of a novel cholinephosphotransferase involved in glycoglycerophospholipid biosynthesis of Mycoplasma fermentans.</title>
        <authorList>
            <person name="Ishida N."/>
            <person name="Irikura D."/>
            <person name="Matsuda K."/>
            <person name="Sato S."/>
            <person name="Asano K."/>
        </authorList>
    </citation>
    <scope>NUCLEOTIDE SEQUENCE [LARGE SCALE GENOMIC DNA]</scope>
    <source>
        <strain evidence="3">ATCC 19989 / NBRC 14854 / NCTC 10117 / PG18</strain>
    </source>
</reference>
<dbReference type="eggNOG" id="COG1525">
    <property type="taxonomic scope" value="Bacteria"/>
</dbReference>
<sequence length="399" mass="46437">MFKKGLIMKFKNNTLNFCLNTIVPSMAIVVCSSCQSKDDKIYNEAFKEDIKFDYVAYNPATGKYDIVDKNIENQLTTSLNNLSNISREFTYDGEEYKLEIDTISLARTFDKNKTFSENLKDPNFINNQREYTYKIFKKNPKGKWKEYDKYDISKMTKKFDVKLNLVDNFDKMDTRIDYSKLQATAYDWDQMAKEGLNYYDGEIVSWNDGDTPKVKYYDPKKKEMVVETIRIQGVDTPEKAVGKEIAPIFEKRFAEKSSEFANVNLPAGTKVRFIYSNKDAFKRIVAHLFWGEKNGHKYVYEYSAAITRFGFTLPYADGTELINMTNAGKTQHYTFLQIGEAFEAAMAEKTGFFKCLSDPDDISRYVYLSKRNGKYTIFQKKSNSNVFKFKDKAYKNPIN</sequence>
<evidence type="ECO:0000313" key="3">
    <source>
        <dbReference type="Proteomes" id="UP000006810"/>
    </source>
</evidence>
<dbReference type="SMART" id="SM00318">
    <property type="entry name" value="SNc"/>
    <property type="match status" value="1"/>
</dbReference>
<gene>
    <name evidence="2" type="ordered locus">MBIO_0369</name>
</gene>
<dbReference type="Proteomes" id="UP000006810">
    <property type="component" value="Chromosome"/>
</dbReference>
<dbReference type="PATRIC" id="fig|496833.3.peg.797"/>
<dbReference type="KEGG" id="mfp:MBIO_0369"/>
<proteinExistence type="predicted"/>
<dbReference type="Gene3D" id="2.40.50.90">
    <property type="match status" value="1"/>
</dbReference>
<dbReference type="InterPro" id="IPR016071">
    <property type="entry name" value="Staphylococal_nuclease_OB-fold"/>
</dbReference>
<dbReference type="InterPro" id="IPR035437">
    <property type="entry name" value="SNase_OB-fold_sf"/>
</dbReference>
<accession>C4XER2</accession>
<keyword evidence="3" id="KW-1185">Reference proteome</keyword>
<protein>
    <recommendedName>
        <fullName evidence="1">TNase-like domain-containing protein</fullName>
    </recommendedName>
</protein>
<evidence type="ECO:0000313" key="2">
    <source>
        <dbReference type="EMBL" id="BAH69634.1"/>
    </source>
</evidence>
<dbReference type="SUPFAM" id="SSF50199">
    <property type="entry name" value="Staphylococcal nuclease"/>
    <property type="match status" value="1"/>
</dbReference>
<dbReference type="Pfam" id="PF00565">
    <property type="entry name" value="SNase"/>
    <property type="match status" value="1"/>
</dbReference>